<accession>A0A4U1MJI2</accession>
<keyword evidence="3" id="KW-0489">Methyltransferase</keyword>
<keyword evidence="1" id="KW-0175">Coiled coil</keyword>
<dbReference type="GO" id="GO:0032259">
    <property type="term" value="P:methylation"/>
    <property type="evidence" value="ECO:0007669"/>
    <property type="project" value="UniProtKB-KW"/>
</dbReference>
<dbReference type="SUPFAM" id="SSF53335">
    <property type="entry name" value="S-adenosyl-L-methionine-dependent methyltransferases"/>
    <property type="match status" value="1"/>
</dbReference>
<gene>
    <name evidence="3" type="ORF">FBF83_10260</name>
</gene>
<dbReference type="InterPro" id="IPR013216">
    <property type="entry name" value="Methyltransf_11"/>
</dbReference>
<evidence type="ECO:0000313" key="3">
    <source>
        <dbReference type="EMBL" id="TKD70977.1"/>
    </source>
</evidence>
<dbReference type="Gene3D" id="3.40.50.150">
    <property type="entry name" value="Vaccinia Virus protein VP39"/>
    <property type="match status" value="1"/>
</dbReference>
<comment type="caution">
    <text evidence="3">The sequence shown here is derived from an EMBL/GenBank/DDBJ whole genome shotgun (WGS) entry which is preliminary data.</text>
</comment>
<feature type="coiled-coil region" evidence="1">
    <location>
        <begin position="181"/>
        <end position="219"/>
    </location>
</feature>
<keyword evidence="3" id="KW-0808">Transferase</keyword>
<organism evidence="3 4">
    <name type="scientific">Guptibacillus hwajinpoensis</name>
    <dbReference type="NCBI Taxonomy" id="208199"/>
    <lineage>
        <taxon>Bacteria</taxon>
        <taxon>Bacillati</taxon>
        <taxon>Bacillota</taxon>
        <taxon>Bacilli</taxon>
        <taxon>Bacillales</taxon>
        <taxon>Guptibacillaceae</taxon>
        <taxon>Guptibacillus</taxon>
    </lineage>
</organism>
<feature type="domain" description="Methyltransferase type 11" evidence="2">
    <location>
        <begin position="80"/>
        <end position="128"/>
    </location>
</feature>
<dbReference type="OrthoDB" id="9772751at2"/>
<sequence length="563" mass="64941">MLKNQLEHLKSERLSLPKSQIARLKWCGSRASGRHILQISQSPGILSLINKDDDLDMVNLIESAHNGIIEKSFGSCSSFWTGNLSHDISFPANYFDTVILDEHLEVMMETKVMENVKRLLKPNGKIILTQKLEKALHLTKQWTSLLTTFEELDKRVDSDYVSWVGRNADPTETEVRVEHILSEIREQINQTNKELEDKIQQALQLKKEAELARLEEESKLKMSIPFMRKKQQDRIELMELTNKEKLELIPQSKEVNIHTKAIEQRILVSKYFSQQNVTIVLGETEYYRDSSLKFSHQLTRSFLNKESHVIYVSTEDHHSIQPVFNGSTGLWQITKKDFWELVPFFNQPTLVITEPDLHLSKKIGRLQWKRWNIYYFNVSSVPSKREAHSFLINTLSPKSFIAGMGSRSPFSAIEKSRLPKYSGNSETTKRIVGFIGDLDVGNVNYNIIKQLLVANADLTIELIGYNVPETKPIRSSRLKIREYTHYDEVTKRIQRWMGGIVPLHDQGQMTAMQLMNAIGLPIYDIKDWNHFIQESAFLPSTNTETMADVLEQCLHSGERGDNL</sequence>
<name>A0A4U1MJI2_9BACL</name>
<protein>
    <submittedName>
        <fullName evidence="3">Class I SAM-dependent methyltransferase</fullName>
    </submittedName>
</protein>
<evidence type="ECO:0000259" key="2">
    <source>
        <dbReference type="Pfam" id="PF08241"/>
    </source>
</evidence>
<dbReference type="InterPro" id="IPR029063">
    <property type="entry name" value="SAM-dependent_MTases_sf"/>
</dbReference>
<dbReference type="GO" id="GO:0008757">
    <property type="term" value="F:S-adenosylmethionine-dependent methyltransferase activity"/>
    <property type="evidence" value="ECO:0007669"/>
    <property type="project" value="InterPro"/>
</dbReference>
<reference evidence="3 4" key="1">
    <citation type="submission" date="2019-04" db="EMBL/GenBank/DDBJ databases">
        <title>Genome sequence of Bacillus hwajinpoensis strain Y2.</title>
        <authorList>
            <person name="Fair J.L."/>
            <person name="Maclea K.S."/>
        </authorList>
    </citation>
    <scope>NUCLEOTIDE SEQUENCE [LARGE SCALE GENOMIC DNA]</scope>
    <source>
        <strain evidence="3 4">Y2</strain>
    </source>
</reference>
<proteinExistence type="predicted"/>
<dbReference type="AlphaFoldDB" id="A0A4U1MJI2"/>
<evidence type="ECO:0000256" key="1">
    <source>
        <dbReference type="SAM" id="Coils"/>
    </source>
</evidence>
<dbReference type="Proteomes" id="UP000310541">
    <property type="component" value="Unassembled WGS sequence"/>
</dbReference>
<dbReference type="EMBL" id="SWFM01000002">
    <property type="protein sequence ID" value="TKD70977.1"/>
    <property type="molecule type" value="Genomic_DNA"/>
</dbReference>
<evidence type="ECO:0000313" key="4">
    <source>
        <dbReference type="Proteomes" id="UP000310541"/>
    </source>
</evidence>
<dbReference type="Pfam" id="PF08241">
    <property type="entry name" value="Methyltransf_11"/>
    <property type="match status" value="1"/>
</dbReference>